<reference evidence="8 9" key="1">
    <citation type="submission" date="2015-07" db="EMBL/GenBank/DDBJ databases">
        <title>High-quality draft genome sequence of Oceanobacillus caeni HM6, a bacillus isolated from a human feces.</title>
        <authorList>
            <person name="Kumar J."/>
            <person name="Verma M.K."/>
            <person name="Pandey R."/>
            <person name="Bhambi M."/>
            <person name="Chauhan N."/>
        </authorList>
    </citation>
    <scope>NUCLEOTIDE SEQUENCE [LARGE SCALE GENOMIC DNA]</scope>
    <source>
        <strain evidence="8 9">HM6</strain>
    </source>
</reference>
<evidence type="ECO:0000313" key="9">
    <source>
        <dbReference type="Proteomes" id="UP000037854"/>
    </source>
</evidence>
<dbReference type="InterPro" id="IPR022781">
    <property type="entry name" value="Flagellar_biosynth_FliO"/>
</dbReference>
<proteinExistence type="predicted"/>
<organism evidence="8 9">
    <name type="scientific">Oceanobacillus caeni</name>
    <dbReference type="NCBI Taxonomy" id="405946"/>
    <lineage>
        <taxon>Bacteria</taxon>
        <taxon>Bacillati</taxon>
        <taxon>Bacillota</taxon>
        <taxon>Bacilli</taxon>
        <taxon>Bacillales</taxon>
        <taxon>Bacillaceae</taxon>
        <taxon>Oceanobacillus</taxon>
    </lineage>
</organism>
<dbReference type="EMBL" id="LGTK01000010">
    <property type="protein sequence ID" value="KPH77044.1"/>
    <property type="molecule type" value="Genomic_DNA"/>
</dbReference>
<gene>
    <name evidence="8" type="ORF">AFL42_04585</name>
</gene>
<keyword evidence="2" id="KW-1003">Cell membrane</keyword>
<evidence type="ECO:0000256" key="6">
    <source>
        <dbReference type="SAM" id="Coils"/>
    </source>
</evidence>
<evidence type="ECO:0000256" key="3">
    <source>
        <dbReference type="ARBA" id="ARBA00022692"/>
    </source>
</evidence>
<name>A0ABR5MLK3_9BACI</name>
<sequence>MMDCIAEENCDEENRNVEPPENEKIFSEDSNQGLVLFDLIKMVFALILVIALIYIVLKFLNQRNKLTPKGKMVENLGGISLGQSKSIQIIRVGPKVYVIGVGDDINLLEEITDEEVKQELINNMNVTNDTMARSLLPSFKSNGANTNHKKDFKRLFSNELEKLKQNRNDLIHNQKEDKHE</sequence>
<evidence type="ECO:0000256" key="1">
    <source>
        <dbReference type="ARBA" id="ARBA00004236"/>
    </source>
</evidence>
<comment type="caution">
    <text evidence="8">The sequence shown here is derived from an EMBL/GenBank/DDBJ whole genome shotgun (WGS) entry which is preliminary data.</text>
</comment>
<comment type="subcellular location">
    <subcellularLocation>
        <location evidence="1">Cell membrane</location>
    </subcellularLocation>
</comment>
<dbReference type="Proteomes" id="UP000037854">
    <property type="component" value="Unassembled WGS sequence"/>
</dbReference>
<dbReference type="Pfam" id="PF04347">
    <property type="entry name" value="FliO"/>
    <property type="match status" value="1"/>
</dbReference>
<evidence type="ECO:0000256" key="2">
    <source>
        <dbReference type="ARBA" id="ARBA00022475"/>
    </source>
</evidence>
<keyword evidence="3 7" id="KW-0812">Transmembrane</keyword>
<protein>
    <recommendedName>
        <fullName evidence="10">Flagellar protein</fullName>
    </recommendedName>
</protein>
<keyword evidence="5 7" id="KW-0472">Membrane</keyword>
<feature type="coiled-coil region" evidence="6">
    <location>
        <begin position="153"/>
        <end position="180"/>
    </location>
</feature>
<keyword evidence="9" id="KW-1185">Reference proteome</keyword>
<evidence type="ECO:0000256" key="4">
    <source>
        <dbReference type="ARBA" id="ARBA00022989"/>
    </source>
</evidence>
<accession>A0ABR5MLK3</accession>
<evidence type="ECO:0008006" key="10">
    <source>
        <dbReference type="Google" id="ProtNLM"/>
    </source>
</evidence>
<keyword evidence="4 7" id="KW-1133">Transmembrane helix</keyword>
<evidence type="ECO:0000256" key="7">
    <source>
        <dbReference type="SAM" id="Phobius"/>
    </source>
</evidence>
<feature type="transmembrane region" description="Helical" evidence="7">
    <location>
        <begin position="39"/>
        <end position="60"/>
    </location>
</feature>
<keyword evidence="6" id="KW-0175">Coiled coil</keyword>
<evidence type="ECO:0000256" key="5">
    <source>
        <dbReference type="ARBA" id="ARBA00023136"/>
    </source>
</evidence>
<evidence type="ECO:0000313" key="8">
    <source>
        <dbReference type="EMBL" id="KPH77044.1"/>
    </source>
</evidence>